<gene>
    <name evidence="1" type="ORF">O6H91_11G101500</name>
</gene>
<dbReference type="Proteomes" id="UP001162992">
    <property type="component" value="Chromosome 11"/>
</dbReference>
<reference evidence="2" key="1">
    <citation type="journal article" date="2024" name="Proc. Natl. Acad. Sci. U.S.A.">
        <title>Extraordinary preservation of gene collinearity over three hundred million years revealed in homosporous lycophytes.</title>
        <authorList>
            <person name="Li C."/>
            <person name="Wickell D."/>
            <person name="Kuo L.Y."/>
            <person name="Chen X."/>
            <person name="Nie B."/>
            <person name="Liao X."/>
            <person name="Peng D."/>
            <person name="Ji J."/>
            <person name="Jenkins J."/>
            <person name="Williams M."/>
            <person name="Shu S."/>
            <person name="Plott C."/>
            <person name="Barry K."/>
            <person name="Rajasekar S."/>
            <person name="Grimwood J."/>
            <person name="Han X."/>
            <person name="Sun S."/>
            <person name="Hou Z."/>
            <person name="He W."/>
            <person name="Dai G."/>
            <person name="Sun C."/>
            <person name="Schmutz J."/>
            <person name="Leebens-Mack J.H."/>
            <person name="Li F.W."/>
            <person name="Wang L."/>
        </authorList>
    </citation>
    <scope>NUCLEOTIDE SEQUENCE [LARGE SCALE GENOMIC DNA]</scope>
    <source>
        <strain evidence="2">cv. PW_Plant_1</strain>
    </source>
</reference>
<evidence type="ECO:0000313" key="2">
    <source>
        <dbReference type="Proteomes" id="UP001162992"/>
    </source>
</evidence>
<accession>A0ACC2CC45</accession>
<proteinExistence type="predicted"/>
<name>A0ACC2CC45_DIPCM</name>
<comment type="caution">
    <text evidence="1">The sequence shown here is derived from an EMBL/GenBank/DDBJ whole genome shotgun (WGS) entry which is preliminary data.</text>
</comment>
<organism evidence="1 2">
    <name type="scientific">Diphasiastrum complanatum</name>
    <name type="common">Issler's clubmoss</name>
    <name type="synonym">Lycopodium complanatum</name>
    <dbReference type="NCBI Taxonomy" id="34168"/>
    <lineage>
        <taxon>Eukaryota</taxon>
        <taxon>Viridiplantae</taxon>
        <taxon>Streptophyta</taxon>
        <taxon>Embryophyta</taxon>
        <taxon>Tracheophyta</taxon>
        <taxon>Lycopodiopsida</taxon>
        <taxon>Lycopodiales</taxon>
        <taxon>Lycopodiaceae</taxon>
        <taxon>Lycopodioideae</taxon>
        <taxon>Diphasiastrum</taxon>
    </lineage>
</organism>
<sequence>MLMAYGWPKFLPIATTPSLCSQPVVYLKIYNGLLLLITSTQIQVWSASQNKVRLGIHVREVASLQKYGENIQAVWKSDTNSIVVLCADMQTSGHSLHFFEIAPSSKQLHFYGEESTPLSLVHVNELFIKEIPLQDSNSKITLCGDNLNIILGLPDGRLTMVSWVGEFLGEPSALQDICSALLPGSVGHISSGSLLRSPLGSNSYSHDYPQNVGYAQMELSAALHLLVLLLLDGRVLQCSIKQNALGQVQDIAASKWLGVYDAVCTSMAHEQKLLGIGTKRGTVELFNLVDGSSLLRTISLFDWGYSLEDTGPVSSISWTPDYAAFSVGWKYRGLAVWSVSGCRLMCTIRQGSASTQFSPTVPSSELFKNEPMANGVAALTWGEHAYNLFSVEHGHAIRLVQFSFVKSSITRCIAGSSHALQVLLGEDRLLVVESDEESQLKMHHLVIPQSYISVSWPVTQVAVNEDGTFLAIAGQKGLILYDVRLKKWRVFGDIMQERQICCCGLVWLGKIIIVCCYREATGMYELNLYPRYHLDESSLLYRKQLLDKPIALDVWQDYVLVAYPPFDIQVLHVNISGSLYPFATSSVQISTVRELSIMSARKNPIAIQLVPNFNFKNWGHLLTVENVGSEYWNKHSPDPLSRQPTRCMLLRTDGELSLLDLDQGSEGILVTGIERFWLTCGFAKEKGYFLEEVSWWAYGHQGMQVWYPSSWADTSQLDPEIDFDREVYPLGLSPFAGVIVGVSQRLSVSACAGMPCFEPTPQAQTILPCLLRHLLQRDKMEEAVQLARFSAGSLHFSHSLEWLLFTVFDAAISSQNFSKKRATGGVTKKSPTLLLQQVCDLIRQFPEYLDVVVSVARKTDGRHWPELFSAAGKSTELFEECFERTSYHTATCYILVIEKLEGPSVSQRSALRLLQATLDESMYELAGELVQFLLRIGREYEADDREKDRASHSPLASLFLRLPSTNFKRPPAVETDMLSSTVRKILEDHAIDLMSRKEIRELVAFVKETQFNLTKFLQIERDRSARLEDFPSALRTIGQKLEMDVLQSRLDAEFLLAHMCTVGFREWIVVLATLLRRSEVLLELFRGDMRLWQAYNRTLRSQKFFAEFEDLLLELESNLSSS</sequence>
<keyword evidence="2" id="KW-1185">Reference proteome</keyword>
<dbReference type="EMBL" id="CM055102">
    <property type="protein sequence ID" value="KAJ7539607.1"/>
    <property type="molecule type" value="Genomic_DNA"/>
</dbReference>
<evidence type="ECO:0000313" key="1">
    <source>
        <dbReference type="EMBL" id="KAJ7539607.1"/>
    </source>
</evidence>
<protein>
    <submittedName>
        <fullName evidence="1">Uncharacterized protein</fullName>
    </submittedName>
</protein>